<dbReference type="AlphaFoldDB" id="A0AAN7ZPV3"/>
<dbReference type="Proteomes" id="UP001310594">
    <property type="component" value="Unassembled WGS sequence"/>
</dbReference>
<sequence length="325" mass="37125">MKDSSFLGLPPELRLRIYEHALRFESTLQRPVRLNAWRVFDGYVANVALLSTSKLIHKEAKDTFYEVNGFDVSYNTICYCENQYPYPPLEQRLGVVRVTNFFPRIEEAQICNFCYASGYGLLEHLVDMPKLRRATIVFEDIFSFADYIPELLRKLATEHSTELSSNEVGKVQVLGLKVQLSLELPALQGAWSALARGEKARHARHGVPAENTMRRALEYLRFEANTYDRTAVTLLPFFVADNVHETRVLRTGGIATDSKMRADFTIALAGVMNDIFADEGGSDSVTWAEIEGKKDCRRWEFCEDTKEAARQRQVRIDGFMDQDDD</sequence>
<dbReference type="PANTHER" id="PTHR42085:SF1">
    <property type="entry name" value="F-BOX DOMAIN-CONTAINING PROTEIN"/>
    <property type="match status" value="1"/>
</dbReference>
<evidence type="ECO:0000313" key="1">
    <source>
        <dbReference type="EMBL" id="KAK5704231.1"/>
    </source>
</evidence>
<dbReference type="PANTHER" id="PTHR42085">
    <property type="entry name" value="F-BOX DOMAIN-CONTAINING PROTEIN"/>
    <property type="match status" value="1"/>
</dbReference>
<protein>
    <submittedName>
        <fullName evidence="1">Uncharacterized protein</fullName>
    </submittedName>
</protein>
<proteinExistence type="predicted"/>
<evidence type="ECO:0000313" key="2">
    <source>
        <dbReference type="Proteomes" id="UP001310594"/>
    </source>
</evidence>
<organism evidence="1 2">
    <name type="scientific">Elasticomyces elasticus</name>
    <dbReference type="NCBI Taxonomy" id="574655"/>
    <lineage>
        <taxon>Eukaryota</taxon>
        <taxon>Fungi</taxon>
        <taxon>Dikarya</taxon>
        <taxon>Ascomycota</taxon>
        <taxon>Pezizomycotina</taxon>
        <taxon>Dothideomycetes</taxon>
        <taxon>Dothideomycetidae</taxon>
        <taxon>Mycosphaerellales</taxon>
        <taxon>Teratosphaeriaceae</taxon>
        <taxon>Elasticomyces</taxon>
    </lineage>
</organism>
<dbReference type="EMBL" id="JAVRQU010000004">
    <property type="protein sequence ID" value="KAK5704231.1"/>
    <property type="molecule type" value="Genomic_DNA"/>
</dbReference>
<dbReference type="InterPro" id="IPR038883">
    <property type="entry name" value="AN11006-like"/>
</dbReference>
<reference evidence="1" key="1">
    <citation type="submission" date="2023-08" db="EMBL/GenBank/DDBJ databases">
        <title>Black Yeasts Isolated from many extreme environments.</title>
        <authorList>
            <person name="Coleine C."/>
            <person name="Stajich J.E."/>
            <person name="Selbmann L."/>
        </authorList>
    </citation>
    <scope>NUCLEOTIDE SEQUENCE</scope>
    <source>
        <strain evidence="1">CCFEE 5810</strain>
    </source>
</reference>
<name>A0AAN7ZPV3_9PEZI</name>
<gene>
    <name evidence="1" type="ORF">LTR97_003246</name>
</gene>
<accession>A0AAN7ZPV3</accession>
<comment type="caution">
    <text evidence="1">The sequence shown here is derived from an EMBL/GenBank/DDBJ whole genome shotgun (WGS) entry which is preliminary data.</text>
</comment>